<dbReference type="Proteomes" id="UP000682733">
    <property type="component" value="Unassembled WGS sequence"/>
</dbReference>
<reference evidence="1" key="1">
    <citation type="submission" date="2021-02" db="EMBL/GenBank/DDBJ databases">
        <authorList>
            <person name="Nowell W R."/>
        </authorList>
    </citation>
    <scope>NUCLEOTIDE SEQUENCE</scope>
</reference>
<name>A0A8S2FQX1_9BILA</name>
<gene>
    <name evidence="1" type="ORF">OVA965_LOCUS38606</name>
    <name evidence="2" type="ORF">TMI583_LOCUS39806</name>
</gene>
<feature type="non-terminal residue" evidence="1">
    <location>
        <position position="1"/>
    </location>
</feature>
<sequence length="143" mass="16756">RFCKTLVYRTLIYSVIREIADIETNSNALDGHVECSPSRLQIDRQDLNILISKLKHENVLSSQTSQKKQTTKQYETKLRDLIVLGSQDHDINLIDYLKYEYYDVPPALSDNFQLLNPSNNNKVIEYFMENYPQQFAFTQSNDE</sequence>
<proteinExistence type="predicted"/>
<evidence type="ECO:0000313" key="2">
    <source>
        <dbReference type="EMBL" id="CAF4325667.1"/>
    </source>
</evidence>
<protein>
    <submittedName>
        <fullName evidence="1">Uncharacterized protein</fullName>
    </submittedName>
</protein>
<dbReference type="Proteomes" id="UP000677228">
    <property type="component" value="Unassembled WGS sequence"/>
</dbReference>
<comment type="caution">
    <text evidence="1">The sequence shown here is derived from an EMBL/GenBank/DDBJ whole genome shotgun (WGS) entry which is preliminary data.</text>
</comment>
<dbReference type="AlphaFoldDB" id="A0A8S2FQX1"/>
<evidence type="ECO:0000313" key="3">
    <source>
        <dbReference type="Proteomes" id="UP000677228"/>
    </source>
</evidence>
<accession>A0A8S2FQX1</accession>
<organism evidence="1 3">
    <name type="scientific">Didymodactylos carnosus</name>
    <dbReference type="NCBI Taxonomy" id="1234261"/>
    <lineage>
        <taxon>Eukaryota</taxon>
        <taxon>Metazoa</taxon>
        <taxon>Spiralia</taxon>
        <taxon>Gnathifera</taxon>
        <taxon>Rotifera</taxon>
        <taxon>Eurotatoria</taxon>
        <taxon>Bdelloidea</taxon>
        <taxon>Philodinida</taxon>
        <taxon>Philodinidae</taxon>
        <taxon>Didymodactylos</taxon>
    </lineage>
</organism>
<evidence type="ECO:0000313" key="1">
    <source>
        <dbReference type="EMBL" id="CAF1537818.1"/>
    </source>
</evidence>
<dbReference type="EMBL" id="CAJNOK010038388">
    <property type="protein sequence ID" value="CAF1537818.1"/>
    <property type="molecule type" value="Genomic_DNA"/>
</dbReference>
<dbReference type="EMBL" id="CAJOBA010060685">
    <property type="protein sequence ID" value="CAF4325667.1"/>
    <property type="molecule type" value="Genomic_DNA"/>
</dbReference>